<proteinExistence type="predicted"/>
<dbReference type="EMBL" id="LXPE01000471">
    <property type="protein sequence ID" value="OBA24713.1"/>
    <property type="molecule type" value="Genomic_DNA"/>
</dbReference>
<gene>
    <name evidence="1" type="ORF">HANVADRAFT_54330</name>
</gene>
<comment type="caution">
    <text evidence="1">The sequence shown here is derived from an EMBL/GenBank/DDBJ whole genome shotgun (WGS) entry which is preliminary data.</text>
</comment>
<sequence>MNFYLNGGNKNSFTSVNKSSASSSNSIIPSLIYDELTHNFDNFILLDDDQFLSQELFNIISANENNKDNRDIDQSSNDFNNLICKSFLEDKMIQFYPNGEQDKEGINSFVNLIKNFIVNRLYVTIDNKLITLVQIDKIDEFFQNKDLDNNNALLQTLFEHCVERLNNVNKLSTTLPLFVIVYTNDSMEKHEIVVSLIKQIKNKLFINCILKDNDIELKLKKMFIEPHYEKILYDYNQSLQSKQSSFLKTNFSSFLSFGSNSSSQQEKQQKNEEINPQNMSLPEKYELFNKFKKLAILQIIKNSSKNFKESNKALKQCLKEIDDSVILSKYNTMDKVREYHFHLTIMEKYNLFFENKLSISDLYELLNNFPINYELLLYYIPMVEAVCHDGRYTEDFIRIYEFILEKLNNKAKNHSITRGFLRDRISAAYEHKQQFRRLNFNNLLSLKEWQQNELSNEQIKLICVKKYETLCSFYKNDIFKKELQKYTFI</sequence>
<keyword evidence="2" id="KW-1185">Reference proteome</keyword>
<reference evidence="2" key="1">
    <citation type="journal article" date="2016" name="Proc. Natl. Acad. Sci. U.S.A.">
        <title>Comparative genomics of biotechnologically important yeasts.</title>
        <authorList>
            <person name="Riley R."/>
            <person name="Haridas S."/>
            <person name="Wolfe K.H."/>
            <person name="Lopes M.R."/>
            <person name="Hittinger C.T."/>
            <person name="Goeker M."/>
            <person name="Salamov A.A."/>
            <person name="Wisecaver J.H."/>
            <person name="Long T.M."/>
            <person name="Calvey C.H."/>
            <person name="Aerts A.L."/>
            <person name="Barry K.W."/>
            <person name="Choi C."/>
            <person name="Clum A."/>
            <person name="Coughlan A.Y."/>
            <person name="Deshpande S."/>
            <person name="Douglass A.P."/>
            <person name="Hanson S.J."/>
            <person name="Klenk H.-P."/>
            <person name="LaButti K.M."/>
            <person name="Lapidus A."/>
            <person name="Lindquist E.A."/>
            <person name="Lipzen A.M."/>
            <person name="Meier-Kolthoff J.P."/>
            <person name="Ohm R.A."/>
            <person name="Otillar R.P."/>
            <person name="Pangilinan J.L."/>
            <person name="Peng Y."/>
            <person name="Rokas A."/>
            <person name="Rosa C.A."/>
            <person name="Scheuner C."/>
            <person name="Sibirny A.A."/>
            <person name="Slot J.C."/>
            <person name="Stielow J.B."/>
            <person name="Sun H."/>
            <person name="Kurtzman C.P."/>
            <person name="Blackwell M."/>
            <person name="Grigoriev I.V."/>
            <person name="Jeffries T.W."/>
        </authorList>
    </citation>
    <scope>NUCLEOTIDE SEQUENCE [LARGE SCALE GENOMIC DNA]</scope>
    <source>
        <strain evidence="2">NRRL Y-1626</strain>
    </source>
</reference>
<organism evidence="1 2">
    <name type="scientific">Hanseniaspora valbyensis NRRL Y-1626</name>
    <dbReference type="NCBI Taxonomy" id="766949"/>
    <lineage>
        <taxon>Eukaryota</taxon>
        <taxon>Fungi</taxon>
        <taxon>Dikarya</taxon>
        <taxon>Ascomycota</taxon>
        <taxon>Saccharomycotina</taxon>
        <taxon>Saccharomycetes</taxon>
        <taxon>Saccharomycodales</taxon>
        <taxon>Saccharomycodaceae</taxon>
        <taxon>Hanseniaspora</taxon>
    </lineage>
</organism>
<evidence type="ECO:0000313" key="1">
    <source>
        <dbReference type="EMBL" id="OBA24713.1"/>
    </source>
</evidence>
<name>A0A1B7T7M5_9ASCO</name>
<protein>
    <submittedName>
        <fullName evidence="1">Uncharacterized protein</fullName>
    </submittedName>
</protein>
<dbReference type="OrthoDB" id="3971091at2759"/>
<evidence type="ECO:0000313" key="2">
    <source>
        <dbReference type="Proteomes" id="UP000092321"/>
    </source>
</evidence>
<dbReference type="Proteomes" id="UP000092321">
    <property type="component" value="Unassembled WGS sequence"/>
</dbReference>
<accession>A0A1B7T7M5</accession>
<dbReference type="AlphaFoldDB" id="A0A1B7T7M5"/>